<reference evidence="2" key="1">
    <citation type="submission" date="2020-07" db="EMBL/GenBank/DDBJ databases">
        <authorList>
            <person name="Lin J."/>
        </authorList>
    </citation>
    <scope>NUCLEOTIDE SEQUENCE</scope>
</reference>
<protein>
    <submittedName>
        <fullName evidence="2">Uncharacterized protein</fullName>
    </submittedName>
</protein>
<dbReference type="Gene3D" id="3.30.360.10">
    <property type="entry name" value="Dihydrodipicolinate Reductase, domain 2"/>
    <property type="match status" value="1"/>
</dbReference>
<feature type="signal peptide" evidence="1">
    <location>
        <begin position="1"/>
        <end position="15"/>
    </location>
</feature>
<keyword evidence="1" id="KW-0732">Signal</keyword>
<evidence type="ECO:0000313" key="2">
    <source>
        <dbReference type="EMBL" id="CAD1842058.1"/>
    </source>
</evidence>
<proteinExistence type="predicted"/>
<dbReference type="EMBL" id="LR862135">
    <property type="protein sequence ID" value="CAD1842058.1"/>
    <property type="molecule type" value="Genomic_DNA"/>
</dbReference>
<accession>A0A6V7QGC0</accession>
<name>A0A6V7QGC0_ANACO</name>
<organism evidence="2">
    <name type="scientific">Ananas comosus var. bracteatus</name>
    <name type="common">red pineapple</name>
    <dbReference type="NCBI Taxonomy" id="296719"/>
    <lineage>
        <taxon>Eukaryota</taxon>
        <taxon>Viridiplantae</taxon>
        <taxon>Streptophyta</taxon>
        <taxon>Embryophyta</taxon>
        <taxon>Tracheophyta</taxon>
        <taxon>Spermatophyta</taxon>
        <taxon>Magnoliopsida</taxon>
        <taxon>Liliopsida</taxon>
        <taxon>Poales</taxon>
        <taxon>Bromeliaceae</taxon>
        <taxon>Bromelioideae</taxon>
        <taxon>Ananas</taxon>
    </lineage>
</organism>
<dbReference type="PANTHER" id="PTHR46368:SF4">
    <property type="entry name" value="OS10G0403700 PROTEIN"/>
    <property type="match status" value="1"/>
</dbReference>
<evidence type="ECO:0000256" key="1">
    <source>
        <dbReference type="SAM" id="SignalP"/>
    </source>
</evidence>
<sequence>MLITIKPWLLSTVLSSPTSPWTIPYEENSASFKFNRGARFAELHIGWSRKPEEVEVATELPQEALMIAEFARLVRDMRDYKRPPETKWPEISRKTQVLVDAVKRSIEMNFEPVYL</sequence>
<feature type="chain" id="PRO_5028348146" evidence="1">
    <location>
        <begin position="16"/>
        <end position="115"/>
    </location>
</feature>
<dbReference type="PANTHER" id="PTHR46368">
    <property type="match status" value="1"/>
</dbReference>
<dbReference type="AlphaFoldDB" id="A0A6V7QGC0"/>
<gene>
    <name evidence="2" type="ORF">CB5_LOCUS25269</name>
</gene>